<dbReference type="EMBL" id="LT598482">
    <property type="protein sequence ID" value="SCU87306.1"/>
    <property type="molecule type" value="Genomic_DNA"/>
</dbReference>
<dbReference type="InterPro" id="IPR050587">
    <property type="entry name" value="GNT1/Glycosyltrans_8"/>
</dbReference>
<sequence>MRFISKRRPRIVILIIGLAALISVTARIIIQFQLGQEIEHYRTFFKNHKDSLHDIYDPLSIKQIPFETINALYETRMADGAGSQQKAIQWDNYAYLSYATELEYLCNTLILFKRLKQFGTNAKLVALVSRDLVESENSAKQQNTRALMDKLTEIAPEQVVVKLVDSIVKSGDPTPWSKSLTKLHIFNQTEYGRVIYLDSDAAVSNNMDELFFLPPYVRFAAPLMYWSLSETDLQTACKEVRVSEKKAVKLDNIVKTLNQRVRKQQPIYNHLPGLPNSLCFHSSNVAKEILDTRRSMSPLLHFGRGEERAKIEFSSNLMVINPNSRTFESIVQNLLPKVMNQKGQFDTDLINAELYNLKQVIHAQFMLFRKLKTAFIPEVMVLPFAEYGLLTGSICNEKHQKLIKNEILGYEAMQTAETETLESLVAKSKYIHYSDFSISKPWFYADFDQLECHPGGDDPNEAETCKIWNSVYQGFWQAKQICELK</sequence>
<gene>
    <name evidence="1" type="ORF">LAME_0D09560G</name>
</gene>
<dbReference type="AlphaFoldDB" id="A0A1G4JB84"/>
<organism evidence="1 2">
    <name type="scientific">Lachancea meyersii CBS 8951</name>
    <dbReference type="NCBI Taxonomy" id="1266667"/>
    <lineage>
        <taxon>Eukaryota</taxon>
        <taxon>Fungi</taxon>
        <taxon>Dikarya</taxon>
        <taxon>Ascomycota</taxon>
        <taxon>Saccharomycotina</taxon>
        <taxon>Saccharomycetes</taxon>
        <taxon>Saccharomycetales</taxon>
        <taxon>Saccharomycetaceae</taxon>
        <taxon>Lachancea</taxon>
    </lineage>
</organism>
<dbReference type="SUPFAM" id="SSF53448">
    <property type="entry name" value="Nucleotide-diphospho-sugar transferases"/>
    <property type="match status" value="1"/>
</dbReference>
<dbReference type="OrthoDB" id="2014201at2759"/>
<dbReference type="Gene3D" id="3.90.550.10">
    <property type="entry name" value="Spore Coat Polysaccharide Biosynthesis Protein SpsA, Chain A"/>
    <property type="match status" value="1"/>
</dbReference>
<dbReference type="PANTHER" id="PTHR11183">
    <property type="entry name" value="GLYCOGENIN SUBFAMILY MEMBER"/>
    <property type="match status" value="1"/>
</dbReference>
<accession>A0A1G4JB84</accession>
<protein>
    <submittedName>
        <fullName evidence="1">LAME_0D09560g1_1</fullName>
    </submittedName>
</protein>
<dbReference type="Proteomes" id="UP000191144">
    <property type="component" value="Chromosome D"/>
</dbReference>
<evidence type="ECO:0000313" key="1">
    <source>
        <dbReference type="EMBL" id="SCU87306.1"/>
    </source>
</evidence>
<keyword evidence="2" id="KW-1185">Reference proteome</keyword>
<evidence type="ECO:0000313" key="2">
    <source>
        <dbReference type="Proteomes" id="UP000191144"/>
    </source>
</evidence>
<dbReference type="InterPro" id="IPR029044">
    <property type="entry name" value="Nucleotide-diphossugar_trans"/>
</dbReference>
<reference evidence="2" key="1">
    <citation type="submission" date="2016-03" db="EMBL/GenBank/DDBJ databases">
        <authorList>
            <person name="Devillers Hugo."/>
        </authorList>
    </citation>
    <scope>NUCLEOTIDE SEQUENCE [LARGE SCALE GENOMIC DNA]</scope>
</reference>
<name>A0A1G4JB84_9SACH</name>
<proteinExistence type="predicted"/>